<comment type="caution">
    <text evidence="3">The sequence shown here is derived from an EMBL/GenBank/DDBJ whole genome shotgun (WGS) entry which is preliminary data.</text>
</comment>
<dbReference type="Gene3D" id="2.120.10.30">
    <property type="entry name" value="TolB, C-terminal domain"/>
    <property type="match status" value="2"/>
</dbReference>
<reference evidence="3" key="1">
    <citation type="submission" date="2021-02" db="EMBL/GenBank/DDBJ databases">
        <authorList>
            <person name="Nowell W R."/>
        </authorList>
    </citation>
    <scope>NUCLEOTIDE SEQUENCE</scope>
</reference>
<accession>A0A8S2FJT5</accession>
<name>A0A8S2FJT5_9BILA</name>
<dbReference type="PROSITE" id="PS51125">
    <property type="entry name" value="NHL"/>
    <property type="match status" value="3"/>
</dbReference>
<evidence type="ECO:0000256" key="1">
    <source>
        <dbReference type="ARBA" id="ARBA00022737"/>
    </source>
</evidence>
<protein>
    <recommendedName>
        <fullName evidence="6">NHL repeat containing protein</fullName>
    </recommendedName>
</protein>
<organism evidence="3 5">
    <name type="scientific">Didymodactylos carnosus</name>
    <dbReference type="NCBI Taxonomy" id="1234261"/>
    <lineage>
        <taxon>Eukaryota</taxon>
        <taxon>Metazoa</taxon>
        <taxon>Spiralia</taxon>
        <taxon>Gnathifera</taxon>
        <taxon>Rotifera</taxon>
        <taxon>Eurotatoria</taxon>
        <taxon>Bdelloidea</taxon>
        <taxon>Philodinida</taxon>
        <taxon>Philodinidae</taxon>
        <taxon>Didymodactylos</taxon>
    </lineage>
</organism>
<dbReference type="CDD" id="cd05819">
    <property type="entry name" value="NHL"/>
    <property type="match status" value="1"/>
</dbReference>
<evidence type="ECO:0008006" key="6">
    <source>
        <dbReference type="Google" id="ProtNLM"/>
    </source>
</evidence>
<dbReference type="Pfam" id="PF01436">
    <property type="entry name" value="NHL"/>
    <property type="match status" value="2"/>
</dbReference>
<dbReference type="InterPro" id="IPR011042">
    <property type="entry name" value="6-blade_b-propeller_TolB-like"/>
</dbReference>
<feature type="repeat" description="NHL" evidence="2">
    <location>
        <begin position="209"/>
        <end position="245"/>
    </location>
</feature>
<feature type="repeat" description="NHL" evidence="2">
    <location>
        <begin position="92"/>
        <end position="122"/>
    </location>
</feature>
<dbReference type="AlphaFoldDB" id="A0A8S2FJT5"/>
<dbReference type="EMBL" id="CAJOBA010053976">
    <property type="protein sequence ID" value="CAF4270396.1"/>
    <property type="molecule type" value="Genomic_DNA"/>
</dbReference>
<evidence type="ECO:0000313" key="4">
    <source>
        <dbReference type="EMBL" id="CAF4270396.1"/>
    </source>
</evidence>
<dbReference type="PANTHER" id="PTHR24104">
    <property type="entry name" value="E3 UBIQUITIN-PROTEIN LIGASE NHLRC1-RELATED"/>
    <property type="match status" value="1"/>
</dbReference>
<feature type="repeat" description="NHL" evidence="2">
    <location>
        <begin position="265"/>
        <end position="296"/>
    </location>
</feature>
<keyword evidence="1" id="KW-0677">Repeat</keyword>
<dbReference type="GO" id="GO:0008270">
    <property type="term" value="F:zinc ion binding"/>
    <property type="evidence" value="ECO:0007669"/>
    <property type="project" value="UniProtKB-KW"/>
</dbReference>
<dbReference type="InterPro" id="IPR001258">
    <property type="entry name" value="NHL_repeat"/>
</dbReference>
<feature type="non-terminal residue" evidence="3">
    <location>
        <position position="297"/>
    </location>
</feature>
<evidence type="ECO:0000313" key="3">
    <source>
        <dbReference type="EMBL" id="CAF1479706.1"/>
    </source>
</evidence>
<dbReference type="PANTHER" id="PTHR24104:SF25">
    <property type="entry name" value="PROTEIN LIN-41"/>
    <property type="match status" value="1"/>
</dbReference>
<dbReference type="SUPFAM" id="SSF63829">
    <property type="entry name" value="Calcium-dependent phosphotriesterase"/>
    <property type="match status" value="1"/>
</dbReference>
<dbReference type="EMBL" id="CAJNOK010032058">
    <property type="protein sequence ID" value="CAF1479706.1"/>
    <property type="molecule type" value="Genomic_DNA"/>
</dbReference>
<dbReference type="Proteomes" id="UP000682733">
    <property type="component" value="Unassembled WGS sequence"/>
</dbReference>
<proteinExistence type="predicted"/>
<evidence type="ECO:0000313" key="5">
    <source>
        <dbReference type="Proteomes" id="UP000677228"/>
    </source>
</evidence>
<evidence type="ECO:0000256" key="2">
    <source>
        <dbReference type="PROSITE-ProRule" id="PRU00504"/>
    </source>
</evidence>
<dbReference type="InterPro" id="IPR050952">
    <property type="entry name" value="TRIM-NHL_E3_ligases"/>
</dbReference>
<gene>
    <name evidence="3" type="ORF">OVA965_LOCUS36010</name>
    <name evidence="4" type="ORF">TMI583_LOCUS37002</name>
</gene>
<sequence>NSPTSTTTVSTETTTYITELKWNSTGITVAGGNGAGNNTNQLNAPYAIFVDKNNYVYIADKGNNRIQRWSPGGTNGVIVAGNGVSSNSTLSLKAPPSLYVDSQGGIFVADESNNRVQYFSNGSLVDPDGTIYVTQTSYHRIINWITGTVAAGGNNNGSNMDQLTNPKRIFIDRNYSKMNYGWIDKTLLVQKWEQNALTGTTVAGGNGLGNSTAQLNGPLSVAVSSRGDVIVLDSGNNRIQKWSVQAATGQTIAPGDVTIGNLSNQLNSPRGIALDSDDNLYVADTNNNRVQKFSIIT</sequence>
<dbReference type="Proteomes" id="UP000677228">
    <property type="component" value="Unassembled WGS sequence"/>
</dbReference>